<keyword evidence="6" id="KW-1000">Mitochondrion outer membrane</keyword>
<keyword evidence="4" id="KW-1134">Transmembrane beta strand</keyword>
<evidence type="ECO:0000256" key="2">
    <source>
        <dbReference type="ARBA" id="ARBA00010510"/>
    </source>
</evidence>
<proteinExistence type="inferred from homology"/>
<keyword evidence="7" id="KW-0653">Protein transport</keyword>
<evidence type="ECO:0000256" key="10">
    <source>
        <dbReference type="SAM" id="MobiDB-lite"/>
    </source>
</evidence>
<evidence type="ECO:0000256" key="6">
    <source>
        <dbReference type="ARBA" id="ARBA00022787"/>
    </source>
</evidence>
<evidence type="ECO:0000256" key="3">
    <source>
        <dbReference type="ARBA" id="ARBA00022448"/>
    </source>
</evidence>
<dbReference type="InterPro" id="IPR023614">
    <property type="entry name" value="Porin_dom_sf"/>
</dbReference>
<keyword evidence="8" id="KW-0496">Mitochondrion</keyword>
<dbReference type="InterPro" id="IPR027246">
    <property type="entry name" value="Porin_Euk/Tom40"/>
</dbReference>
<evidence type="ECO:0000256" key="7">
    <source>
        <dbReference type="ARBA" id="ARBA00022927"/>
    </source>
</evidence>
<dbReference type="GO" id="GO:0005741">
    <property type="term" value="C:mitochondrial outer membrane"/>
    <property type="evidence" value="ECO:0007669"/>
    <property type="project" value="UniProtKB-SubCell"/>
</dbReference>
<keyword evidence="5" id="KW-0812">Transmembrane</keyword>
<evidence type="ECO:0000256" key="4">
    <source>
        <dbReference type="ARBA" id="ARBA00022452"/>
    </source>
</evidence>
<evidence type="ECO:0000256" key="1">
    <source>
        <dbReference type="ARBA" id="ARBA00004374"/>
    </source>
</evidence>
<accession>A0A0H5RMA9</accession>
<dbReference type="EMBL" id="HACM01009417">
    <property type="protein sequence ID" value="CRZ09859.1"/>
    <property type="molecule type" value="Transcribed_RNA"/>
</dbReference>
<keyword evidence="9" id="KW-0472">Membrane</keyword>
<dbReference type="GO" id="GO:0030150">
    <property type="term" value="P:protein import into mitochondrial matrix"/>
    <property type="evidence" value="ECO:0007669"/>
    <property type="project" value="InterPro"/>
</dbReference>
<dbReference type="Gene3D" id="2.40.160.10">
    <property type="entry name" value="Porin"/>
    <property type="match status" value="1"/>
</dbReference>
<dbReference type="GO" id="GO:0008320">
    <property type="term" value="F:protein transmembrane transporter activity"/>
    <property type="evidence" value="ECO:0007669"/>
    <property type="project" value="InterPro"/>
</dbReference>
<organism evidence="11">
    <name type="scientific">Spongospora subterranea</name>
    <dbReference type="NCBI Taxonomy" id="70186"/>
    <lineage>
        <taxon>Eukaryota</taxon>
        <taxon>Sar</taxon>
        <taxon>Rhizaria</taxon>
        <taxon>Endomyxa</taxon>
        <taxon>Phytomyxea</taxon>
        <taxon>Plasmodiophorida</taxon>
        <taxon>Plasmodiophoridae</taxon>
        <taxon>Spongospora</taxon>
    </lineage>
</organism>
<comment type="subcellular location">
    <subcellularLocation>
        <location evidence="1">Mitochondrion outer membrane</location>
        <topology evidence="1">Multi-pass membrane protein</topology>
    </subcellularLocation>
</comment>
<protein>
    <recommendedName>
        <fullName evidence="12">Mitochondrial import receptor subunit TOM40</fullName>
    </recommendedName>
</protein>
<dbReference type="AlphaFoldDB" id="A0A0H5RMA9"/>
<name>A0A0H5RMA9_9EUKA</name>
<dbReference type="InterPro" id="IPR037930">
    <property type="entry name" value="Tom40"/>
</dbReference>
<dbReference type="CDD" id="cd07305">
    <property type="entry name" value="Porin3_Tom40"/>
    <property type="match status" value="1"/>
</dbReference>
<feature type="region of interest" description="Disordered" evidence="10">
    <location>
        <begin position="1"/>
        <end position="34"/>
    </location>
</feature>
<dbReference type="Pfam" id="PF01459">
    <property type="entry name" value="Porin_3"/>
    <property type="match status" value="1"/>
</dbReference>
<reference evidence="11" key="1">
    <citation type="submission" date="2015-04" db="EMBL/GenBank/DDBJ databases">
        <title>The genome sequence of the plant pathogenic Rhizarian Plasmodiophora brassicae reveals insights in its biotrophic life cycle and the origin of chitin synthesis.</title>
        <authorList>
            <person name="Schwelm A."/>
            <person name="Fogelqvist J."/>
            <person name="Knaust A."/>
            <person name="Julke S."/>
            <person name="Lilja T."/>
            <person name="Dhandapani V."/>
            <person name="Bonilla-Rosso G."/>
            <person name="Karlsson M."/>
            <person name="Shevchenko A."/>
            <person name="Choi S.R."/>
            <person name="Kim H.G."/>
            <person name="Park J.Y."/>
            <person name="Lim Y.P."/>
            <person name="Ludwig-Muller J."/>
            <person name="Dixelius C."/>
        </authorList>
    </citation>
    <scope>NUCLEOTIDE SEQUENCE</scope>
    <source>
        <tissue evidence="11">Potato root galls</tissue>
    </source>
</reference>
<evidence type="ECO:0000256" key="5">
    <source>
        <dbReference type="ARBA" id="ARBA00022692"/>
    </source>
</evidence>
<evidence type="ECO:0000256" key="9">
    <source>
        <dbReference type="ARBA" id="ARBA00023136"/>
    </source>
</evidence>
<dbReference type="PANTHER" id="PTHR10802">
    <property type="entry name" value="MITOCHONDRIAL IMPORT RECEPTOR SUBUNIT TOM40"/>
    <property type="match status" value="1"/>
</dbReference>
<sequence>MEGIVDSITSFFRSSPDPSPAKLAAPAQVPSTPALPKKTVPVAVADEDLGQQAYKEAAAERARRARRHVLSQTAVALPSPGRMDDINREASDVLQVPTYDGVRVEYHKPVVQSADKTMTYSHLLWLGPQHLHGGSSYEFATQLQLGNVTLMSQLDTNGILNGRYHHQFGSSLLTKLQFAVAPSSKRQVDMVLGEVDYVDSDFSANLKVSHDGMIVASYLQSITPTISTGVECLVQTSELVAHSRYVARYDSKLGGDNVNVSLLDQGTVHVSYAHRVSPRLTLASEFKFDPNTRESNAKVGWKWSLRQSQLRATIDTNGVVCASMDEAITPIIRLSLNGEIDHSSQQYKFGMGVSVG</sequence>
<keyword evidence="3" id="KW-0813">Transport</keyword>
<comment type="similarity">
    <text evidence="2">Belongs to the Tom40 family.</text>
</comment>
<evidence type="ECO:0008006" key="12">
    <source>
        <dbReference type="Google" id="ProtNLM"/>
    </source>
</evidence>
<evidence type="ECO:0000256" key="8">
    <source>
        <dbReference type="ARBA" id="ARBA00023128"/>
    </source>
</evidence>
<evidence type="ECO:0000313" key="11">
    <source>
        <dbReference type="EMBL" id="CRZ09859.1"/>
    </source>
</evidence>